<dbReference type="InterPro" id="IPR050706">
    <property type="entry name" value="Cyclic-di-GMP_PDE-like"/>
</dbReference>
<dbReference type="InterPro" id="IPR001633">
    <property type="entry name" value="EAL_dom"/>
</dbReference>
<dbReference type="SUPFAM" id="SSF55073">
    <property type="entry name" value="Nucleotide cyclase"/>
    <property type="match status" value="1"/>
</dbReference>
<dbReference type="PANTHER" id="PTHR33121:SF70">
    <property type="entry name" value="SIGNALING PROTEIN YKOW"/>
    <property type="match status" value="1"/>
</dbReference>
<dbReference type="SUPFAM" id="SSF141868">
    <property type="entry name" value="EAL domain-like"/>
    <property type="match status" value="1"/>
</dbReference>
<dbReference type="Gene3D" id="3.20.20.450">
    <property type="entry name" value="EAL domain"/>
    <property type="match status" value="1"/>
</dbReference>
<dbReference type="PROSITE" id="PS50887">
    <property type="entry name" value="GGDEF"/>
    <property type="match status" value="1"/>
</dbReference>
<evidence type="ECO:0000313" key="4">
    <source>
        <dbReference type="EMBL" id="MFC3231124.1"/>
    </source>
</evidence>
<comment type="caution">
    <text evidence="4">The sequence shown here is derived from an EMBL/GenBank/DDBJ whole genome shotgun (WGS) entry which is preliminary data.</text>
</comment>
<keyword evidence="1" id="KW-0812">Transmembrane</keyword>
<evidence type="ECO:0000256" key="1">
    <source>
        <dbReference type="SAM" id="Phobius"/>
    </source>
</evidence>
<dbReference type="RefSeq" id="WP_379906589.1">
    <property type="nucleotide sequence ID" value="NZ_JBHRTR010000054.1"/>
</dbReference>
<accession>A0ABV7L9C7</accession>
<evidence type="ECO:0000259" key="3">
    <source>
        <dbReference type="PROSITE" id="PS50887"/>
    </source>
</evidence>
<dbReference type="PROSITE" id="PS50883">
    <property type="entry name" value="EAL"/>
    <property type="match status" value="1"/>
</dbReference>
<keyword evidence="1" id="KW-0472">Membrane</keyword>
<dbReference type="InterPro" id="IPR029787">
    <property type="entry name" value="Nucleotide_cyclase"/>
</dbReference>
<keyword evidence="1" id="KW-1133">Transmembrane helix</keyword>
<gene>
    <name evidence="4" type="ORF">ACFOGJ_28005</name>
</gene>
<dbReference type="CDD" id="cd01948">
    <property type="entry name" value="EAL"/>
    <property type="match status" value="1"/>
</dbReference>
<dbReference type="SMART" id="SM00267">
    <property type="entry name" value="GGDEF"/>
    <property type="match status" value="1"/>
</dbReference>
<organism evidence="4 5">
    <name type="scientific">Marinibaculum pumilum</name>
    <dbReference type="NCBI Taxonomy" id="1766165"/>
    <lineage>
        <taxon>Bacteria</taxon>
        <taxon>Pseudomonadati</taxon>
        <taxon>Pseudomonadota</taxon>
        <taxon>Alphaproteobacteria</taxon>
        <taxon>Rhodospirillales</taxon>
        <taxon>Rhodospirillaceae</taxon>
        <taxon>Marinibaculum</taxon>
    </lineage>
</organism>
<protein>
    <submittedName>
        <fullName evidence="4">Bifunctional diguanylate cyclase/phosphodiesterase</fullName>
    </submittedName>
</protein>
<dbReference type="InterPro" id="IPR035919">
    <property type="entry name" value="EAL_sf"/>
</dbReference>
<name>A0ABV7L9C7_9PROT</name>
<dbReference type="Pfam" id="PF00563">
    <property type="entry name" value="EAL"/>
    <property type="match status" value="1"/>
</dbReference>
<feature type="domain" description="EAL" evidence="2">
    <location>
        <begin position="400"/>
        <end position="659"/>
    </location>
</feature>
<dbReference type="SMART" id="SM00052">
    <property type="entry name" value="EAL"/>
    <property type="match status" value="1"/>
</dbReference>
<dbReference type="InterPro" id="IPR043128">
    <property type="entry name" value="Rev_trsase/Diguanyl_cyclase"/>
</dbReference>
<dbReference type="PANTHER" id="PTHR33121">
    <property type="entry name" value="CYCLIC DI-GMP PHOSPHODIESTERASE PDEF"/>
    <property type="match status" value="1"/>
</dbReference>
<dbReference type="EMBL" id="JBHRTR010000054">
    <property type="protein sequence ID" value="MFC3231124.1"/>
    <property type="molecule type" value="Genomic_DNA"/>
</dbReference>
<reference evidence="5" key="1">
    <citation type="journal article" date="2019" name="Int. J. Syst. Evol. Microbiol.">
        <title>The Global Catalogue of Microorganisms (GCM) 10K type strain sequencing project: providing services to taxonomists for standard genome sequencing and annotation.</title>
        <authorList>
            <consortium name="The Broad Institute Genomics Platform"/>
            <consortium name="The Broad Institute Genome Sequencing Center for Infectious Disease"/>
            <person name="Wu L."/>
            <person name="Ma J."/>
        </authorList>
    </citation>
    <scope>NUCLEOTIDE SEQUENCE [LARGE SCALE GENOMIC DNA]</scope>
    <source>
        <strain evidence="5">KCTC 42964</strain>
    </source>
</reference>
<proteinExistence type="predicted"/>
<evidence type="ECO:0000313" key="5">
    <source>
        <dbReference type="Proteomes" id="UP001595528"/>
    </source>
</evidence>
<dbReference type="CDD" id="cd01949">
    <property type="entry name" value="GGDEF"/>
    <property type="match status" value="1"/>
</dbReference>
<dbReference type="Gene3D" id="3.30.70.270">
    <property type="match status" value="1"/>
</dbReference>
<dbReference type="Proteomes" id="UP001595528">
    <property type="component" value="Unassembled WGS sequence"/>
</dbReference>
<dbReference type="NCBIfam" id="TIGR00254">
    <property type="entry name" value="GGDEF"/>
    <property type="match status" value="1"/>
</dbReference>
<feature type="domain" description="GGDEF" evidence="3">
    <location>
        <begin position="259"/>
        <end position="391"/>
    </location>
</feature>
<dbReference type="Pfam" id="PF00990">
    <property type="entry name" value="GGDEF"/>
    <property type="match status" value="1"/>
</dbReference>
<feature type="transmembrane region" description="Helical" evidence="1">
    <location>
        <begin position="143"/>
        <end position="167"/>
    </location>
</feature>
<sequence>MRRIPVFGSPRYHRQLAGCRVCRLVAATVFLAIVAIEVAILLPSYANERARILDEMAQQARAFAEGARRGVGLAMAQNALPAGVTGIRLLDPQGRPLAVLGQVAEPSTGVADAIAAPPQMLPDGWTVESRIDAELVAARMQAFILRIAGLVLLIAAVTTTAAMLVIWHTVLAPLLLIEQALASAARAPSRTAFEPVELPRYGELRSMGATVNQLFAELAHFNRTEQLRNSLTDPLTGLYNRPGLWSKLADPDGGGAAPSGWTLFLLDIDGFSKLNARHGHEGGDRILRTVGERLFAAAAEGEVVARTLGDEFVLATRAQMGPSEVAAMASRLLSELSAPIALDARDLTLSLSCAVSLAGREPADEARLQALRLVVRRAKADGGGRVRFLDAPLDALAKRRRRLERALRGAFERGEIHVVYQPKVCLQTGALCGAEALARWRLRGQEEVPPAEFVPICEDIGLIDELGRHVMRRVLADISAWRAEGLAPPKVAVNVSARQFQDPGLVNFVADLLAEAGTPEKALGGEALEIEITESAFIGDTRHAVEQLRRLGEIGVTAAIDDFGTGYSALSYLRNLPVATLKIDRAFVSGIDTDEGARRIADTIVALGSRLGFETVAEGVETERQAALLAAAGCQLAQGYLFSRPLAPEVFRAKLQAAAAGEPLALISAA</sequence>
<dbReference type="InterPro" id="IPR000160">
    <property type="entry name" value="GGDEF_dom"/>
</dbReference>
<feature type="transmembrane region" description="Helical" evidence="1">
    <location>
        <begin position="21"/>
        <end position="46"/>
    </location>
</feature>
<evidence type="ECO:0000259" key="2">
    <source>
        <dbReference type="PROSITE" id="PS50883"/>
    </source>
</evidence>
<keyword evidence="5" id="KW-1185">Reference proteome</keyword>